<evidence type="ECO:0000313" key="3">
    <source>
        <dbReference type="Proteomes" id="UP000054845"/>
    </source>
</evidence>
<proteinExistence type="predicted"/>
<dbReference type="Proteomes" id="UP000054845">
    <property type="component" value="Unassembled WGS sequence"/>
</dbReference>
<evidence type="ECO:0000256" key="1">
    <source>
        <dbReference type="SAM" id="MobiDB-lite"/>
    </source>
</evidence>
<feature type="compositionally biased region" description="Basic and acidic residues" evidence="1">
    <location>
        <begin position="1"/>
        <end position="42"/>
    </location>
</feature>
<name>A0A0P1BDV7_9BASI</name>
<dbReference type="EMBL" id="CCYA01000238">
    <property type="protein sequence ID" value="CEH13996.1"/>
    <property type="molecule type" value="Genomic_DNA"/>
</dbReference>
<organism evidence="2 3">
    <name type="scientific">Ceraceosorus bombacis</name>
    <dbReference type="NCBI Taxonomy" id="401625"/>
    <lineage>
        <taxon>Eukaryota</taxon>
        <taxon>Fungi</taxon>
        <taxon>Dikarya</taxon>
        <taxon>Basidiomycota</taxon>
        <taxon>Ustilaginomycotina</taxon>
        <taxon>Exobasidiomycetes</taxon>
        <taxon>Ceraceosorales</taxon>
        <taxon>Ceraceosoraceae</taxon>
        <taxon>Ceraceosorus</taxon>
    </lineage>
</organism>
<reference evidence="2 3" key="1">
    <citation type="submission" date="2014-09" db="EMBL/GenBank/DDBJ databases">
        <authorList>
            <person name="Magalhaes I.L.F."/>
            <person name="Oliveira U."/>
            <person name="Santos F.R."/>
            <person name="Vidigal T.H.D.A."/>
            <person name="Brescovit A.D."/>
            <person name="Santos A.J."/>
        </authorList>
    </citation>
    <scope>NUCLEOTIDE SEQUENCE [LARGE SCALE GENOMIC DNA]</scope>
</reference>
<dbReference type="AlphaFoldDB" id="A0A0P1BDV7"/>
<feature type="region of interest" description="Disordered" evidence="1">
    <location>
        <begin position="1"/>
        <end position="43"/>
    </location>
</feature>
<protein>
    <submittedName>
        <fullName evidence="2">Uncharacterized protein</fullName>
    </submittedName>
</protein>
<keyword evidence="3" id="KW-1185">Reference proteome</keyword>
<sequence>MKVTGVDEDRQHSTETKGEEKAKPSGETYDGRGESGDGKGERGVQISPAAMCEDVTAAGMVNKRTAHRNLSVRLGTHSAVSPTGTAAQRWLWCAPWRIRRAGARRRPCCA</sequence>
<accession>A0A0P1BDV7</accession>
<evidence type="ECO:0000313" key="2">
    <source>
        <dbReference type="EMBL" id="CEH13996.1"/>
    </source>
</evidence>